<organism evidence="1 2">
    <name type="scientific">Anthostomella pinea</name>
    <dbReference type="NCBI Taxonomy" id="933095"/>
    <lineage>
        <taxon>Eukaryota</taxon>
        <taxon>Fungi</taxon>
        <taxon>Dikarya</taxon>
        <taxon>Ascomycota</taxon>
        <taxon>Pezizomycotina</taxon>
        <taxon>Sordariomycetes</taxon>
        <taxon>Xylariomycetidae</taxon>
        <taxon>Xylariales</taxon>
        <taxon>Xylariaceae</taxon>
        <taxon>Anthostomella</taxon>
    </lineage>
</organism>
<evidence type="ECO:0000313" key="2">
    <source>
        <dbReference type="Proteomes" id="UP001295740"/>
    </source>
</evidence>
<dbReference type="AlphaFoldDB" id="A0AAI8VJE8"/>
<sequence>MKLLARLQSQSLPYHPRDAFTVFHPQPFCAVFFSASSPAFRCPPPPPVACSAAFGLSIFALNICSTASESLERHFLEASELAEDPQPGQLHDFVLHCWSTLELDVQPAKSCYAMKHLGSPKSYLSFRPAVKGVDELCDQGPFRGDAMSDASGLIGILH</sequence>
<dbReference type="Proteomes" id="UP001295740">
    <property type="component" value="Unassembled WGS sequence"/>
</dbReference>
<proteinExistence type="predicted"/>
<accession>A0AAI8VJE8</accession>
<keyword evidence="2" id="KW-1185">Reference proteome</keyword>
<gene>
    <name evidence="1" type="ORF">KHLLAP_LOCUS6517</name>
</gene>
<comment type="caution">
    <text evidence="1">The sequence shown here is derived from an EMBL/GenBank/DDBJ whole genome shotgun (WGS) entry which is preliminary data.</text>
</comment>
<name>A0AAI8VJE8_9PEZI</name>
<evidence type="ECO:0000313" key="1">
    <source>
        <dbReference type="EMBL" id="CAJ2506049.1"/>
    </source>
</evidence>
<reference evidence="1" key="1">
    <citation type="submission" date="2023-10" db="EMBL/GenBank/DDBJ databases">
        <authorList>
            <person name="Hackl T."/>
        </authorList>
    </citation>
    <scope>NUCLEOTIDE SEQUENCE</scope>
</reference>
<protein>
    <submittedName>
        <fullName evidence="1">Uu.00g001790.m01.CDS01</fullName>
    </submittedName>
</protein>
<dbReference type="EMBL" id="CAUWAG010000008">
    <property type="protein sequence ID" value="CAJ2506049.1"/>
    <property type="molecule type" value="Genomic_DNA"/>
</dbReference>